<name>A0A423TX87_PENVA</name>
<comment type="similarity">
    <text evidence="2">Belongs to the sulfatase family.</text>
</comment>
<comment type="caution">
    <text evidence="9">The sequence shown here is derived from an EMBL/GenBank/DDBJ whole genome shotgun (WGS) entry which is preliminary data.</text>
</comment>
<evidence type="ECO:0000256" key="1">
    <source>
        <dbReference type="ARBA" id="ARBA00001913"/>
    </source>
</evidence>
<keyword evidence="10" id="KW-1185">Reference proteome</keyword>
<dbReference type="PANTHER" id="PTHR43108:SF6">
    <property type="entry name" value="N-SULPHOGLUCOSAMINE SULPHOHYDROLASE"/>
    <property type="match status" value="1"/>
</dbReference>
<dbReference type="AlphaFoldDB" id="A0A423TX87"/>
<dbReference type="OrthoDB" id="10012954at2759"/>
<dbReference type="SUPFAM" id="SSF53649">
    <property type="entry name" value="Alkaline phosphatase-like"/>
    <property type="match status" value="1"/>
</dbReference>
<keyword evidence="3 7" id="KW-0732">Signal</keyword>
<dbReference type="Pfam" id="PF00884">
    <property type="entry name" value="Sulfatase"/>
    <property type="match status" value="1"/>
</dbReference>
<sequence>MGEKVWHDTMWTVVIAVLAGLLGPCSCTAPGNRSVLMIVADDGGFEMQVYGNPVCRTPHLDHLAKRSTVFTRAFTAVSSCSPSRSAILTGLPTHQNGMYGLHQGYHHFNSFDGVRSLPGILAEHDVRTGIVGKKHVGPEAVYPFDFAHTEETESIMQVGRNITHIRLLVRQFLEANDSRPFFLYVGFHDPHRCGHTQPQFGQFCEKFGNGDPGMGYIPDWRPAVYDPAEVEVPFFVQDTPAARADLAAQYTTLSRLDQGVGLILQELASAGHAQDTLVVYTSDNGIPFPAGRTNLYDPGMAEPLLVSSPLHPASWGNTTAALASLLDLTPTVLDWMNITYPKYSILKKDEPAILTGKSLLRYLSPGSHGNGGESQRDPPGAADDEGRRANSVRQDVRQTRYEPTVTAEELSDAVFASHDLHEVTMYYPMRAIRTHTFKLIHNLNYKMPFPIDQDFYLAPVFQDILNRTQEGAPLPWYKTLQAYYYRDEWELYDLLVDPHEQFNVARKGRYQGVFRLLQEKLWAWQNATYDPWVCGPGAVLQDSGAYAHNHQCLPLYNGL</sequence>
<dbReference type="STRING" id="6689.A0A423TX87"/>
<dbReference type="InterPro" id="IPR000917">
    <property type="entry name" value="Sulfatase_N"/>
</dbReference>
<feature type="compositionally biased region" description="Basic and acidic residues" evidence="6">
    <location>
        <begin position="384"/>
        <end position="400"/>
    </location>
</feature>
<evidence type="ECO:0000256" key="3">
    <source>
        <dbReference type="ARBA" id="ARBA00022729"/>
    </source>
</evidence>
<evidence type="ECO:0000313" key="10">
    <source>
        <dbReference type="Proteomes" id="UP000283509"/>
    </source>
</evidence>
<evidence type="ECO:0000313" key="9">
    <source>
        <dbReference type="EMBL" id="ROT81074.1"/>
    </source>
</evidence>
<evidence type="ECO:0000256" key="7">
    <source>
        <dbReference type="SAM" id="SignalP"/>
    </source>
</evidence>
<gene>
    <name evidence="9" type="ORF">C7M84_000179</name>
</gene>
<protein>
    <recommendedName>
        <fullName evidence="8">Sulfatase N-terminal domain-containing protein</fullName>
    </recommendedName>
</protein>
<dbReference type="GO" id="GO:0006027">
    <property type="term" value="P:glycosaminoglycan catabolic process"/>
    <property type="evidence" value="ECO:0007669"/>
    <property type="project" value="TreeGrafter"/>
</dbReference>
<dbReference type="InterPro" id="IPR024607">
    <property type="entry name" value="Sulfatase_CS"/>
</dbReference>
<dbReference type="GO" id="GO:0030200">
    <property type="term" value="P:heparan sulfate proteoglycan catabolic process"/>
    <property type="evidence" value="ECO:0007669"/>
    <property type="project" value="TreeGrafter"/>
</dbReference>
<dbReference type="GO" id="GO:0016250">
    <property type="term" value="F:N-sulfoglucosamine sulfohydrolase activity"/>
    <property type="evidence" value="ECO:0007669"/>
    <property type="project" value="TreeGrafter"/>
</dbReference>
<feature type="signal peptide" evidence="7">
    <location>
        <begin position="1"/>
        <end position="27"/>
    </location>
</feature>
<comment type="cofactor">
    <cofactor evidence="1">
        <name>Ca(2+)</name>
        <dbReference type="ChEBI" id="CHEBI:29108"/>
    </cofactor>
</comment>
<evidence type="ECO:0000259" key="8">
    <source>
        <dbReference type="Pfam" id="PF00884"/>
    </source>
</evidence>
<reference evidence="9 10" key="2">
    <citation type="submission" date="2019-01" db="EMBL/GenBank/DDBJ databases">
        <title>The decoding of complex shrimp genome reveals the adaptation for benthos swimmer, frequently molting mechanism and breeding impact on genome.</title>
        <authorList>
            <person name="Sun Y."/>
            <person name="Gao Y."/>
            <person name="Yu Y."/>
        </authorList>
    </citation>
    <scope>NUCLEOTIDE SEQUENCE [LARGE SCALE GENOMIC DNA]</scope>
    <source>
        <tissue evidence="9">Muscle</tissue>
    </source>
</reference>
<dbReference type="Proteomes" id="UP000283509">
    <property type="component" value="Unassembled WGS sequence"/>
</dbReference>
<evidence type="ECO:0000256" key="2">
    <source>
        <dbReference type="ARBA" id="ARBA00008779"/>
    </source>
</evidence>
<evidence type="ECO:0000256" key="6">
    <source>
        <dbReference type="SAM" id="MobiDB-lite"/>
    </source>
</evidence>
<keyword evidence="5" id="KW-0325">Glycoprotein</keyword>
<dbReference type="PANTHER" id="PTHR43108">
    <property type="entry name" value="N-ACETYLGLUCOSAMINE-6-SULFATASE FAMILY MEMBER"/>
    <property type="match status" value="1"/>
</dbReference>
<evidence type="ECO:0000256" key="5">
    <source>
        <dbReference type="ARBA" id="ARBA00023180"/>
    </source>
</evidence>
<feature type="chain" id="PRO_5019174852" description="Sulfatase N-terminal domain-containing protein" evidence="7">
    <location>
        <begin position="28"/>
        <end position="559"/>
    </location>
</feature>
<accession>A0A423TX87</accession>
<feature type="region of interest" description="Disordered" evidence="6">
    <location>
        <begin position="364"/>
        <end position="400"/>
    </location>
</feature>
<feature type="domain" description="Sulfatase N-terminal" evidence="8">
    <location>
        <begin position="35"/>
        <end position="338"/>
    </location>
</feature>
<evidence type="ECO:0000256" key="4">
    <source>
        <dbReference type="ARBA" id="ARBA00022801"/>
    </source>
</evidence>
<dbReference type="EMBL" id="QCYY01001027">
    <property type="protein sequence ID" value="ROT81074.1"/>
    <property type="molecule type" value="Genomic_DNA"/>
</dbReference>
<dbReference type="PROSITE" id="PS00523">
    <property type="entry name" value="SULFATASE_1"/>
    <property type="match status" value="1"/>
</dbReference>
<keyword evidence="4" id="KW-0378">Hydrolase</keyword>
<reference evidence="9 10" key="1">
    <citation type="submission" date="2018-04" db="EMBL/GenBank/DDBJ databases">
        <authorList>
            <person name="Zhang X."/>
            <person name="Yuan J."/>
            <person name="Li F."/>
            <person name="Xiang J."/>
        </authorList>
    </citation>
    <scope>NUCLEOTIDE SEQUENCE [LARGE SCALE GENOMIC DNA]</scope>
    <source>
        <tissue evidence="9">Muscle</tissue>
    </source>
</reference>
<dbReference type="Gene3D" id="3.40.720.10">
    <property type="entry name" value="Alkaline Phosphatase, subunit A"/>
    <property type="match status" value="2"/>
</dbReference>
<proteinExistence type="inferred from homology"/>
<organism evidence="9 10">
    <name type="scientific">Penaeus vannamei</name>
    <name type="common">Whiteleg shrimp</name>
    <name type="synonym">Litopenaeus vannamei</name>
    <dbReference type="NCBI Taxonomy" id="6689"/>
    <lineage>
        <taxon>Eukaryota</taxon>
        <taxon>Metazoa</taxon>
        <taxon>Ecdysozoa</taxon>
        <taxon>Arthropoda</taxon>
        <taxon>Crustacea</taxon>
        <taxon>Multicrustacea</taxon>
        <taxon>Malacostraca</taxon>
        <taxon>Eumalacostraca</taxon>
        <taxon>Eucarida</taxon>
        <taxon>Decapoda</taxon>
        <taxon>Dendrobranchiata</taxon>
        <taxon>Penaeoidea</taxon>
        <taxon>Penaeidae</taxon>
        <taxon>Penaeus</taxon>
    </lineage>
</organism>
<dbReference type="CDD" id="cd16027">
    <property type="entry name" value="SGSH"/>
    <property type="match status" value="1"/>
</dbReference>
<dbReference type="InterPro" id="IPR017850">
    <property type="entry name" value="Alkaline_phosphatase_core_sf"/>
</dbReference>